<evidence type="ECO:0000256" key="1">
    <source>
        <dbReference type="ARBA" id="ARBA00004138"/>
    </source>
</evidence>
<evidence type="ECO:0000313" key="8">
    <source>
        <dbReference type="Proteomes" id="UP000007266"/>
    </source>
</evidence>
<evidence type="ECO:0000256" key="3">
    <source>
        <dbReference type="ARBA" id="ARBA00022490"/>
    </source>
</evidence>
<keyword evidence="4" id="KW-0206">Cytoskeleton</keyword>
<gene>
    <name evidence="7" type="primary">AUGUSTUS-3.0.2_12370</name>
    <name evidence="7" type="ORF">TcasGA2_TC012370</name>
</gene>
<reference evidence="7 8" key="1">
    <citation type="journal article" date="2008" name="Nature">
        <title>The genome of the model beetle and pest Tribolium castaneum.</title>
        <authorList>
            <consortium name="Tribolium Genome Sequencing Consortium"/>
            <person name="Richards S."/>
            <person name="Gibbs R.A."/>
            <person name="Weinstock G.M."/>
            <person name="Brown S.J."/>
            <person name="Denell R."/>
            <person name="Beeman R.W."/>
            <person name="Gibbs R."/>
            <person name="Beeman R.W."/>
            <person name="Brown S.J."/>
            <person name="Bucher G."/>
            <person name="Friedrich M."/>
            <person name="Grimmelikhuijzen C.J."/>
            <person name="Klingler M."/>
            <person name="Lorenzen M."/>
            <person name="Richards S."/>
            <person name="Roth S."/>
            <person name="Schroder R."/>
            <person name="Tautz D."/>
            <person name="Zdobnov E.M."/>
            <person name="Muzny D."/>
            <person name="Gibbs R.A."/>
            <person name="Weinstock G.M."/>
            <person name="Attaway T."/>
            <person name="Bell S."/>
            <person name="Buhay C.J."/>
            <person name="Chandrabose M.N."/>
            <person name="Chavez D."/>
            <person name="Clerk-Blankenburg K.P."/>
            <person name="Cree A."/>
            <person name="Dao M."/>
            <person name="Davis C."/>
            <person name="Chacko J."/>
            <person name="Dinh H."/>
            <person name="Dugan-Rocha S."/>
            <person name="Fowler G."/>
            <person name="Garner T.T."/>
            <person name="Garnes J."/>
            <person name="Gnirke A."/>
            <person name="Hawes A."/>
            <person name="Hernandez J."/>
            <person name="Hines S."/>
            <person name="Holder M."/>
            <person name="Hume J."/>
            <person name="Jhangiani S.N."/>
            <person name="Joshi V."/>
            <person name="Khan Z.M."/>
            <person name="Jackson L."/>
            <person name="Kovar C."/>
            <person name="Kowis A."/>
            <person name="Lee S."/>
            <person name="Lewis L.R."/>
            <person name="Margolis J."/>
            <person name="Morgan M."/>
            <person name="Nazareth L.V."/>
            <person name="Nguyen N."/>
            <person name="Okwuonu G."/>
            <person name="Parker D."/>
            <person name="Richards S."/>
            <person name="Ruiz S.J."/>
            <person name="Santibanez J."/>
            <person name="Savard J."/>
            <person name="Scherer S.E."/>
            <person name="Schneider B."/>
            <person name="Sodergren E."/>
            <person name="Tautz D."/>
            <person name="Vattahil S."/>
            <person name="Villasana D."/>
            <person name="White C.S."/>
            <person name="Wright R."/>
            <person name="Park Y."/>
            <person name="Beeman R.W."/>
            <person name="Lord J."/>
            <person name="Oppert B."/>
            <person name="Lorenzen M."/>
            <person name="Brown S."/>
            <person name="Wang L."/>
            <person name="Savard J."/>
            <person name="Tautz D."/>
            <person name="Richards S."/>
            <person name="Weinstock G."/>
            <person name="Gibbs R.A."/>
            <person name="Liu Y."/>
            <person name="Worley K."/>
            <person name="Weinstock G."/>
            <person name="Elsik C.G."/>
            <person name="Reese J.T."/>
            <person name="Elhaik E."/>
            <person name="Landan G."/>
            <person name="Graur D."/>
            <person name="Arensburger P."/>
            <person name="Atkinson P."/>
            <person name="Beeman R.W."/>
            <person name="Beidler J."/>
            <person name="Brown S.J."/>
            <person name="Demuth J.P."/>
            <person name="Drury D.W."/>
            <person name="Du Y.Z."/>
            <person name="Fujiwara H."/>
            <person name="Lorenzen M."/>
            <person name="Maselli V."/>
            <person name="Osanai M."/>
            <person name="Park Y."/>
            <person name="Robertson H.M."/>
            <person name="Tu Z."/>
            <person name="Wang J.J."/>
            <person name="Wang S."/>
            <person name="Richards S."/>
            <person name="Song H."/>
            <person name="Zhang L."/>
            <person name="Sodergren E."/>
            <person name="Werner D."/>
            <person name="Stanke M."/>
            <person name="Morgenstern B."/>
            <person name="Solovyev V."/>
            <person name="Kosarev P."/>
            <person name="Brown G."/>
            <person name="Chen H.C."/>
            <person name="Ermolaeva O."/>
            <person name="Hlavina W."/>
            <person name="Kapustin Y."/>
            <person name="Kiryutin B."/>
            <person name="Kitts P."/>
            <person name="Maglott D."/>
            <person name="Pruitt K."/>
            <person name="Sapojnikov V."/>
            <person name="Souvorov A."/>
            <person name="Mackey A.J."/>
            <person name="Waterhouse R.M."/>
            <person name="Wyder S."/>
            <person name="Zdobnov E.M."/>
            <person name="Zdobnov E.M."/>
            <person name="Wyder S."/>
            <person name="Kriventseva E.V."/>
            <person name="Kadowaki T."/>
            <person name="Bork P."/>
            <person name="Aranda M."/>
            <person name="Bao R."/>
            <person name="Beermann A."/>
            <person name="Berns N."/>
            <person name="Bolognesi R."/>
            <person name="Bonneton F."/>
            <person name="Bopp D."/>
            <person name="Brown S.J."/>
            <person name="Bucher G."/>
            <person name="Butts T."/>
            <person name="Chaumot A."/>
            <person name="Denell R.E."/>
            <person name="Ferrier D.E."/>
            <person name="Friedrich M."/>
            <person name="Gordon C.M."/>
            <person name="Jindra M."/>
            <person name="Klingler M."/>
            <person name="Lan Q."/>
            <person name="Lattorff H.M."/>
            <person name="Laudet V."/>
            <person name="von Levetsow C."/>
            <person name="Liu Z."/>
            <person name="Lutz R."/>
            <person name="Lynch J.A."/>
            <person name="da Fonseca R.N."/>
            <person name="Posnien N."/>
            <person name="Reuter R."/>
            <person name="Roth S."/>
            <person name="Savard J."/>
            <person name="Schinko J.B."/>
            <person name="Schmitt C."/>
            <person name="Schoppmeier M."/>
            <person name="Schroder R."/>
            <person name="Shippy T.D."/>
            <person name="Simonnet F."/>
            <person name="Marques-Souza H."/>
            <person name="Tautz D."/>
            <person name="Tomoyasu Y."/>
            <person name="Trauner J."/>
            <person name="Van der Zee M."/>
            <person name="Vervoort M."/>
            <person name="Wittkopp N."/>
            <person name="Wimmer E.A."/>
            <person name="Yang X."/>
            <person name="Jones A.K."/>
            <person name="Sattelle D.B."/>
            <person name="Ebert P.R."/>
            <person name="Nelson D."/>
            <person name="Scott J.G."/>
            <person name="Beeman R.W."/>
            <person name="Muthukrishnan S."/>
            <person name="Kramer K.J."/>
            <person name="Arakane Y."/>
            <person name="Beeman R.W."/>
            <person name="Zhu Q."/>
            <person name="Hogenkamp D."/>
            <person name="Dixit R."/>
            <person name="Oppert B."/>
            <person name="Jiang H."/>
            <person name="Zou Z."/>
            <person name="Marshall J."/>
            <person name="Elpidina E."/>
            <person name="Vinokurov K."/>
            <person name="Oppert C."/>
            <person name="Zou Z."/>
            <person name="Evans J."/>
            <person name="Lu Z."/>
            <person name="Zhao P."/>
            <person name="Sumathipala N."/>
            <person name="Altincicek B."/>
            <person name="Vilcinskas A."/>
            <person name="Williams M."/>
            <person name="Hultmark D."/>
            <person name="Hetru C."/>
            <person name="Jiang H."/>
            <person name="Grimmelikhuijzen C.J."/>
            <person name="Hauser F."/>
            <person name="Cazzamali G."/>
            <person name="Williamson M."/>
            <person name="Park Y."/>
            <person name="Li B."/>
            <person name="Tanaka Y."/>
            <person name="Predel R."/>
            <person name="Neupert S."/>
            <person name="Schachtner J."/>
            <person name="Verleyen P."/>
            <person name="Raible F."/>
            <person name="Bork P."/>
            <person name="Friedrich M."/>
            <person name="Walden K.K."/>
            <person name="Robertson H.M."/>
            <person name="Angeli S."/>
            <person name="Foret S."/>
            <person name="Bucher G."/>
            <person name="Schuetz S."/>
            <person name="Maleszka R."/>
            <person name="Wimmer E.A."/>
            <person name="Beeman R.W."/>
            <person name="Lorenzen M."/>
            <person name="Tomoyasu Y."/>
            <person name="Miller S.C."/>
            <person name="Grossmann D."/>
            <person name="Bucher G."/>
        </authorList>
    </citation>
    <scope>NUCLEOTIDE SEQUENCE [LARGE SCALE GENOMIC DNA]</scope>
    <source>
        <strain evidence="7 8">Georgia GA2</strain>
    </source>
</reference>
<keyword evidence="5" id="KW-0966">Cell projection</keyword>
<comment type="subcellular location">
    <subcellularLocation>
        <location evidence="1">Cell projection</location>
        <location evidence="1">Cilium</location>
    </subcellularLocation>
    <subcellularLocation>
        <location evidence="2">Cytoplasm</location>
        <location evidence="2">Cytoskeleton</location>
    </subcellularLocation>
</comment>
<evidence type="ECO:0000313" key="7">
    <source>
        <dbReference type="EMBL" id="EFA10178.2"/>
    </source>
</evidence>
<dbReference type="Proteomes" id="UP000007266">
    <property type="component" value="Linkage group 9"/>
</dbReference>
<reference evidence="7 8" key="2">
    <citation type="journal article" date="2010" name="Nucleic Acids Res.">
        <title>BeetleBase in 2010: revisions to provide comprehensive genomic information for Tribolium castaneum.</title>
        <authorList>
            <person name="Kim H.S."/>
            <person name="Murphy T."/>
            <person name="Xia J."/>
            <person name="Caragea D."/>
            <person name="Park Y."/>
            <person name="Beeman R.W."/>
            <person name="Lorenzen M.D."/>
            <person name="Butcher S."/>
            <person name="Manak J.R."/>
            <person name="Brown S.J."/>
        </authorList>
    </citation>
    <scope>GENOME REANNOTATION</scope>
    <source>
        <strain evidence="7 8">Georgia GA2</strain>
    </source>
</reference>
<name>D6X1X4_TRICA</name>
<dbReference type="EMBL" id="KQ971371">
    <property type="protein sequence ID" value="EFA10178.2"/>
    <property type="molecule type" value="Genomic_DNA"/>
</dbReference>
<protein>
    <submittedName>
        <fullName evidence="7">Uncharacterized protein</fullName>
    </submittedName>
</protein>
<dbReference type="InterPro" id="IPR029214">
    <property type="entry name" value="CFAP144"/>
</dbReference>
<comment type="similarity">
    <text evidence="6">Belongs to the CFAP144 family.</text>
</comment>
<dbReference type="PANTHER" id="PTHR33865">
    <property type="entry name" value="PROTEIN FAM183B"/>
    <property type="match status" value="1"/>
</dbReference>
<keyword evidence="8" id="KW-1185">Reference proteome</keyword>
<evidence type="ECO:0000256" key="6">
    <source>
        <dbReference type="ARBA" id="ARBA00034777"/>
    </source>
</evidence>
<proteinExistence type="inferred from homology"/>
<evidence type="ECO:0000256" key="5">
    <source>
        <dbReference type="ARBA" id="ARBA00023273"/>
    </source>
</evidence>
<dbReference type="OMA" id="AKGPHSK"/>
<dbReference type="PANTHER" id="PTHR33865:SF3">
    <property type="entry name" value="PROTEIN FAM183B"/>
    <property type="match status" value="1"/>
</dbReference>
<dbReference type="HOGENOM" id="CLU_154791_0_0_1"/>
<keyword evidence="3" id="KW-0963">Cytoplasm</keyword>
<dbReference type="GO" id="GO:0005856">
    <property type="term" value="C:cytoskeleton"/>
    <property type="evidence" value="ECO:0007669"/>
    <property type="project" value="UniProtKB-SubCell"/>
</dbReference>
<dbReference type="Pfam" id="PF14886">
    <property type="entry name" value="FAM183"/>
    <property type="match status" value="1"/>
</dbReference>
<dbReference type="GO" id="GO:0097546">
    <property type="term" value="C:ciliary base"/>
    <property type="evidence" value="ECO:0000318"/>
    <property type="project" value="GO_Central"/>
</dbReference>
<organism evidence="7 8">
    <name type="scientific">Tribolium castaneum</name>
    <name type="common">Red flour beetle</name>
    <dbReference type="NCBI Taxonomy" id="7070"/>
    <lineage>
        <taxon>Eukaryota</taxon>
        <taxon>Metazoa</taxon>
        <taxon>Ecdysozoa</taxon>
        <taxon>Arthropoda</taxon>
        <taxon>Hexapoda</taxon>
        <taxon>Insecta</taxon>
        <taxon>Pterygota</taxon>
        <taxon>Neoptera</taxon>
        <taxon>Endopterygota</taxon>
        <taxon>Coleoptera</taxon>
        <taxon>Polyphaga</taxon>
        <taxon>Cucujiformia</taxon>
        <taxon>Tenebrionidae</taxon>
        <taxon>Tenebrionidae incertae sedis</taxon>
        <taxon>Tribolium</taxon>
    </lineage>
</organism>
<sequence length="127" mass="15263">MKEQFEKDLKHFKVYDTYTPDFNKTLLTSKFYSKYEGQNSDDVADPILMEKIKKVKYGTPRDRHPWPSTENQCYGWFHEPLVPIVWDDNRYYHPRKSSDFIRHELQLKMDESALPKVKFAGIPFKVQ</sequence>
<dbReference type="AlphaFoldDB" id="D6X1X4"/>
<accession>D6X1X4</accession>
<dbReference type="InParanoid" id="D6X1X4"/>
<dbReference type="eggNOG" id="ENOG502SGJH">
    <property type="taxonomic scope" value="Eukaryota"/>
</dbReference>
<evidence type="ECO:0000256" key="2">
    <source>
        <dbReference type="ARBA" id="ARBA00004245"/>
    </source>
</evidence>
<evidence type="ECO:0000256" key="4">
    <source>
        <dbReference type="ARBA" id="ARBA00023212"/>
    </source>
</evidence>